<reference evidence="1 2" key="1">
    <citation type="submission" date="2023-02" db="EMBL/GenBank/DDBJ databases">
        <title>LHISI_Scaffold_Assembly.</title>
        <authorList>
            <person name="Stuart O.P."/>
            <person name="Cleave R."/>
            <person name="Magrath M.J.L."/>
            <person name="Mikheyev A.S."/>
        </authorList>
    </citation>
    <scope>NUCLEOTIDE SEQUENCE [LARGE SCALE GENOMIC DNA]</scope>
    <source>
        <strain evidence="1">Daus_M_001</strain>
        <tissue evidence="1">Leg muscle</tissue>
    </source>
</reference>
<sequence length="62" mass="6920">MQARTCAELEHHLNVLRSTMGHNGHYADIAQPFRARDGERVLQAPLSGTVHFIIRAVEAGIR</sequence>
<accession>A0ABQ9H9T8</accession>
<feature type="non-terminal residue" evidence="1">
    <location>
        <position position="62"/>
    </location>
</feature>
<organism evidence="1 2">
    <name type="scientific">Dryococelus australis</name>
    <dbReference type="NCBI Taxonomy" id="614101"/>
    <lineage>
        <taxon>Eukaryota</taxon>
        <taxon>Metazoa</taxon>
        <taxon>Ecdysozoa</taxon>
        <taxon>Arthropoda</taxon>
        <taxon>Hexapoda</taxon>
        <taxon>Insecta</taxon>
        <taxon>Pterygota</taxon>
        <taxon>Neoptera</taxon>
        <taxon>Polyneoptera</taxon>
        <taxon>Phasmatodea</taxon>
        <taxon>Verophasmatodea</taxon>
        <taxon>Anareolatae</taxon>
        <taxon>Phasmatidae</taxon>
        <taxon>Eurycanthinae</taxon>
        <taxon>Dryococelus</taxon>
    </lineage>
</organism>
<name>A0ABQ9H9T8_9NEOP</name>
<keyword evidence="2" id="KW-1185">Reference proteome</keyword>
<evidence type="ECO:0000313" key="1">
    <source>
        <dbReference type="EMBL" id="KAJ8880853.1"/>
    </source>
</evidence>
<comment type="caution">
    <text evidence="1">The sequence shown here is derived from an EMBL/GenBank/DDBJ whole genome shotgun (WGS) entry which is preliminary data.</text>
</comment>
<gene>
    <name evidence="1" type="ORF">PR048_017325</name>
</gene>
<dbReference type="Proteomes" id="UP001159363">
    <property type="component" value="Chromosome 5"/>
</dbReference>
<evidence type="ECO:0000313" key="2">
    <source>
        <dbReference type="Proteomes" id="UP001159363"/>
    </source>
</evidence>
<protein>
    <submittedName>
        <fullName evidence="1">Uncharacterized protein</fullName>
    </submittedName>
</protein>
<dbReference type="EMBL" id="JARBHB010000006">
    <property type="protein sequence ID" value="KAJ8880853.1"/>
    <property type="molecule type" value="Genomic_DNA"/>
</dbReference>
<proteinExistence type="predicted"/>